<sequence length="260" mass="28227">MTLRAVAKEVGETQLAEAVQMQTGSSFQLEMQKILAKDRRDQGLDLSLGELQNRLDEFAKARNWEQFHSPRNLLLALVGEVGEVSEIFQWRGEVARGLPDWNATEKEHLGEELSDVLLYLVRLADICDINLGQAALRKLIKNGLKYPVSPNFSTTAKDRSKPRCSNIFRFTRGLSNQDLLLAYPVYYGSAQHKTSTRDRLTVISAASCCKATFTSFTCGTIGASYVPGASSAPAAPGANGASAAPGATVTRIQPAPSSYG</sequence>
<name>A0ACC2EHC2_DIPCM</name>
<accession>A0ACC2EHC2</accession>
<keyword evidence="2" id="KW-1185">Reference proteome</keyword>
<evidence type="ECO:0000313" key="1">
    <source>
        <dbReference type="EMBL" id="KAJ7565901.1"/>
    </source>
</evidence>
<organism evidence="1 2">
    <name type="scientific">Diphasiastrum complanatum</name>
    <name type="common">Issler's clubmoss</name>
    <name type="synonym">Lycopodium complanatum</name>
    <dbReference type="NCBI Taxonomy" id="34168"/>
    <lineage>
        <taxon>Eukaryota</taxon>
        <taxon>Viridiplantae</taxon>
        <taxon>Streptophyta</taxon>
        <taxon>Embryophyta</taxon>
        <taxon>Tracheophyta</taxon>
        <taxon>Lycopodiopsida</taxon>
        <taxon>Lycopodiales</taxon>
        <taxon>Lycopodiaceae</taxon>
        <taxon>Lycopodioideae</taxon>
        <taxon>Diphasiastrum</taxon>
    </lineage>
</organism>
<dbReference type="EMBL" id="CM055093">
    <property type="protein sequence ID" value="KAJ7565901.1"/>
    <property type="molecule type" value="Genomic_DNA"/>
</dbReference>
<proteinExistence type="predicted"/>
<protein>
    <submittedName>
        <fullName evidence="1">Uncharacterized protein</fullName>
    </submittedName>
</protein>
<comment type="caution">
    <text evidence="1">The sequence shown here is derived from an EMBL/GenBank/DDBJ whole genome shotgun (WGS) entry which is preliminary data.</text>
</comment>
<reference evidence="2" key="1">
    <citation type="journal article" date="2024" name="Proc. Natl. Acad. Sci. U.S.A.">
        <title>Extraordinary preservation of gene collinearity over three hundred million years revealed in homosporous lycophytes.</title>
        <authorList>
            <person name="Li C."/>
            <person name="Wickell D."/>
            <person name="Kuo L.Y."/>
            <person name="Chen X."/>
            <person name="Nie B."/>
            <person name="Liao X."/>
            <person name="Peng D."/>
            <person name="Ji J."/>
            <person name="Jenkins J."/>
            <person name="Williams M."/>
            <person name="Shu S."/>
            <person name="Plott C."/>
            <person name="Barry K."/>
            <person name="Rajasekar S."/>
            <person name="Grimwood J."/>
            <person name="Han X."/>
            <person name="Sun S."/>
            <person name="Hou Z."/>
            <person name="He W."/>
            <person name="Dai G."/>
            <person name="Sun C."/>
            <person name="Schmutz J."/>
            <person name="Leebens-Mack J.H."/>
            <person name="Li F.W."/>
            <person name="Wang L."/>
        </authorList>
    </citation>
    <scope>NUCLEOTIDE SEQUENCE [LARGE SCALE GENOMIC DNA]</scope>
    <source>
        <strain evidence="2">cv. PW_Plant_1</strain>
    </source>
</reference>
<dbReference type="Proteomes" id="UP001162992">
    <property type="component" value="Chromosome 2"/>
</dbReference>
<evidence type="ECO:0000313" key="2">
    <source>
        <dbReference type="Proteomes" id="UP001162992"/>
    </source>
</evidence>
<gene>
    <name evidence="1" type="ORF">O6H91_02G079900</name>
</gene>